<proteinExistence type="predicted"/>
<dbReference type="SMART" id="SM01007">
    <property type="entry name" value="Aldolase_II"/>
    <property type="match status" value="1"/>
</dbReference>
<evidence type="ECO:0000313" key="5">
    <source>
        <dbReference type="Proteomes" id="UP000001366"/>
    </source>
</evidence>
<dbReference type="PaxDb" id="123214-PERMA_0896"/>
<dbReference type="GO" id="GO:0005829">
    <property type="term" value="C:cytosol"/>
    <property type="evidence" value="ECO:0007669"/>
    <property type="project" value="TreeGrafter"/>
</dbReference>
<dbReference type="eggNOG" id="COG0235">
    <property type="taxonomic scope" value="Bacteria"/>
</dbReference>
<dbReference type="InterPro" id="IPR036409">
    <property type="entry name" value="Aldolase_II/adducin_N_sf"/>
</dbReference>
<dbReference type="RefSeq" id="WP_012676158.1">
    <property type="nucleotide sequence ID" value="NC_012440.1"/>
</dbReference>
<keyword evidence="2" id="KW-0456">Lyase</keyword>
<dbReference type="STRING" id="123214.PERMA_0896"/>
<dbReference type="InterPro" id="IPR001303">
    <property type="entry name" value="Aldolase_II/adducin_N"/>
</dbReference>
<reference evidence="4 5" key="1">
    <citation type="journal article" date="2009" name="J. Bacteriol.">
        <title>Complete and draft genome sequences of six members of the Aquificales.</title>
        <authorList>
            <person name="Reysenbach A.L."/>
            <person name="Hamamura N."/>
            <person name="Podar M."/>
            <person name="Griffiths E."/>
            <person name="Ferreira S."/>
            <person name="Hochstein R."/>
            <person name="Heidelberg J."/>
            <person name="Johnson J."/>
            <person name="Mead D."/>
            <person name="Pohorille A."/>
            <person name="Sarmiento M."/>
            <person name="Schweighofer K."/>
            <person name="Seshadri R."/>
            <person name="Voytek M.A."/>
        </authorList>
    </citation>
    <scope>NUCLEOTIDE SEQUENCE [LARGE SCALE GENOMIC DNA]</scope>
    <source>
        <strain evidence="5">DSM 14350 / EX-H1</strain>
    </source>
</reference>
<dbReference type="AlphaFoldDB" id="C0QPT7"/>
<dbReference type="OrthoDB" id="9805559at2"/>
<dbReference type="PANTHER" id="PTHR22789:SF0">
    <property type="entry name" value="3-OXO-TETRONATE 4-PHOSPHATE DECARBOXYLASE-RELATED"/>
    <property type="match status" value="1"/>
</dbReference>
<name>C0QPT7_PERMH</name>
<dbReference type="Gene3D" id="3.40.225.10">
    <property type="entry name" value="Class II aldolase/adducin N-terminal domain"/>
    <property type="match status" value="1"/>
</dbReference>
<feature type="domain" description="Class II aldolase/adducin N-terminal" evidence="3">
    <location>
        <begin position="7"/>
        <end position="183"/>
    </location>
</feature>
<dbReference type="Proteomes" id="UP000001366">
    <property type="component" value="Chromosome"/>
</dbReference>
<dbReference type="HOGENOM" id="CLU_006033_3_4_0"/>
<evidence type="ECO:0000313" key="4">
    <source>
        <dbReference type="EMBL" id="ACO03919.1"/>
    </source>
</evidence>
<dbReference type="InterPro" id="IPR050197">
    <property type="entry name" value="Aldolase_class_II_sugar_metab"/>
</dbReference>
<dbReference type="PANTHER" id="PTHR22789">
    <property type="entry name" value="FUCULOSE PHOSPHATE ALDOLASE"/>
    <property type="match status" value="1"/>
</dbReference>
<evidence type="ECO:0000256" key="1">
    <source>
        <dbReference type="ARBA" id="ARBA00022723"/>
    </source>
</evidence>
<dbReference type="GO" id="GO:0046872">
    <property type="term" value="F:metal ion binding"/>
    <property type="evidence" value="ECO:0007669"/>
    <property type="project" value="UniProtKB-KW"/>
</dbReference>
<accession>C0QPT7</accession>
<dbReference type="GO" id="GO:0019323">
    <property type="term" value="P:pentose catabolic process"/>
    <property type="evidence" value="ECO:0007669"/>
    <property type="project" value="TreeGrafter"/>
</dbReference>
<dbReference type="KEGG" id="pmx:PERMA_0896"/>
<dbReference type="Pfam" id="PF00596">
    <property type="entry name" value="Aldolase_II"/>
    <property type="match status" value="1"/>
</dbReference>
<dbReference type="GO" id="GO:0016832">
    <property type="term" value="F:aldehyde-lyase activity"/>
    <property type="evidence" value="ECO:0007669"/>
    <property type="project" value="TreeGrafter"/>
</dbReference>
<protein>
    <submittedName>
        <fullName evidence="4">L-fuculose phosphate aldolase</fullName>
    </submittedName>
</protein>
<dbReference type="EMBL" id="CP001230">
    <property type="protein sequence ID" value="ACO03919.1"/>
    <property type="molecule type" value="Genomic_DNA"/>
</dbReference>
<keyword evidence="5" id="KW-1185">Reference proteome</keyword>
<sequence length="188" mass="21183">MNGEIIKEIIFTGEVLYREGLVNSHAGNISVREGDHLYITKTGSMLGYLKEDDIVKLPIFYETVKDRIASSELIVHREIYKNTEAKAVIHAHPVHAVVISFLTENIFVPVDNEGKLFVGEVPILDVEKPSGSKELAEKLSETFKNQNKKIVIVKKHGSFVIGNNLNQALKLTSDLEFCSKVFYLLKKR</sequence>
<evidence type="ECO:0000256" key="2">
    <source>
        <dbReference type="ARBA" id="ARBA00023239"/>
    </source>
</evidence>
<keyword evidence="1" id="KW-0479">Metal-binding</keyword>
<dbReference type="SUPFAM" id="SSF53639">
    <property type="entry name" value="AraD/HMP-PK domain-like"/>
    <property type="match status" value="1"/>
</dbReference>
<gene>
    <name evidence="4" type="ordered locus">PERMA_0896</name>
</gene>
<evidence type="ECO:0000259" key="3">
    <source>
        <dbReference type="SMART" id="SM01007"/>
    </source>
</evidence>
<organism evidence="4 5">
    <name type="scientific">Persephonella marina (strain DSM 14350 / EX-H1)</name>
    <dbReference type="NCBI Taxonomy" id="123214"/>
    <lineage>
        <taxon>Bacteria</taxon>
        <taxon>Pseudomonadati</taxon>
        <taxon>Aquificota</taxon>
        <taxon>Aquificia</taxon>
        <taxon>Aquificales</taxon>
        <taxon>Hydrogenothermaceae</taxon>
        <taxon>Persephonella</taxon>
    </lineage>
</organism>